<dbReference type="InterPro" id="IPR053163">
    <property type="entry name" value="HTH-type_regulator_Rgg"/>
</dbReference>
<dbReference type="Proteomes" id="UP000051679">
    <property type="component" value="Unassembled WGS sequence"/>
</dbReference>
<dbReference type="PATRIC" id="fig|1291052.5.peg.1293"/>
<keyword evidence="1" id="KW-1133">Transmembrane helix</keyword>
<protein>
    <recommendedName>
        <fullName evidence="2">HTH cro/C1-type domain-containing protein</fullName>
    </recommendedName>
</protein>
<keyword evidence="1" id="KW-0812">Transmembrane</keyword>
<sequence length="357" mass="40972">MTVDTIKFNYTEVPIISVGGYFFFAVFYPLYRLCKNLKIVCHSCTSGWRGDKYTKYVELFIDQALRRREAGVNMLENEIGPIFRELRVRKGISMHDAANGVASLQFLSQFERGETRIGFARLSELLDNIHVSMEELMAVRQLDTTNWLDWWAFALDYAQRTGKTTLLQQVEYPPRFATVVRAINRTAGLGPGATRRNLTRLEKVTLVNTITRSKRYGVFVNILISYTAIALPAAVRRHILTAMMQQTWWDEVPYLRAGTTYTAMWSLAETEVYMGNYIKAGQIVSRIRERLAPSDLFERLGIMALEAEIMFARGNTLSAEVERRKIMGTLAALDDQGEVSRYAHRLEQVWHELGEKL</sequence>
<proteinExistence type="predicted"/>
<dbReference type="STRING" id="1291052.FC18_GL001275"/>
<keyword evidence="1" id="KW-0472">Membrane</keyword>
<dbReference type="PROSITE" id="PS50943">
    <property type="entry name" value="HTH_CROC1"/>
    <property type="match status" value="1"/>
</dbReference>
<dbReference type="EMBL" id="AYYO01000021">
    <property type="protein sequence ID" value="KRM55488.1"/>
    <property type="molecule type" value="Genomic_DNA"/>
</dbReference>
<feature type="transmembrane region" description="Helical" evidence="1">
    <location>
        <begin position="216"/>
        <end position="235"/>
    </location>
</feature>
<dbReference type="GO" id="GO:0003677">
    <property type="term" value="F:DNA binding"/>
    <property type="evidence" value="ECO:0007669"/>
    <property type="project" value="InterPro"/>
</dbReference>
<dbReference type="SUPFAM" id="SSF47413">
    <property type="entry name" value="lambda repressor-like DNA-binding domains"/>
    <property type="match status" value="1"/>
</dbReference>
<dbReference type="InterPro" id="IPR001387">
    <property type="entry name" value="Cro/C1-type_HTH"/>
</dbReference>
<reference evidence="3 4" key="1">
    <citation type="journal article" date="2015" name="Genome Announc.">
        <title>Expanding the biotechnology potential of lactobacilli through comparative genomics of 213 strains and associated genera.</title>
        <authorList>
            <person name="Sun Z."/>
            <person name="Harris H.M."/>
            <person name="McCann A."/>
            <person name="Guo C."/>
            <person name="Argimon S."/>
            <person name="Zhang W."/>
            <person name="Yang X."/>
            <person name="Jeffery I.B."/>
            <person name="Cooney J.C."/>
            <person name="Kagawa T.F."/>
            <person name="Liu W."/>
            <person name="Song Y."/>
            <person name="Salvetti E."/>
            <person name="Wrobel A."/>
            <person name="Rasinkangas P."/>
            <person name="Parkhill J."/>
            <person name="Rea M.C."/>
            <person name="O'Sullivan O."/>
            <person name="Ritari J."/>
            <person name="Douillard F.P."/>
            <person name="Paul Ross R."/>
            <person name="Yang R."/>
            <person name="Briner A.E."/>
            <person name="Felis G.E."/>
            <person name="de Vos W.M."/>
            <person name="Barrangou R."/>
            <person name="Klaenhammer T.R."/>
            <person name="Caufield P.W."/>
            <person name="Cui Y."/>
            <person name="Zhang H."/>
            <person name="O'Toole P.W."/>
        </authorList>
    </citation>
    <scope>NUCLEOTIDE SEQUENCE [LARGE SCALE GENOMIC DNA]</scope>
    <source>
        <strain evidence="3 4">DSM 20505</strain>
    </source>
</reference>
<dbReference type="CDD" id="cd00093">
    <property type="entry name" value="HTH_XRE"/>
    <property type="match status" value="1"/>
</dbReference>
<dbReference type="InterPro" id="IPR010982">
    <property type="entry name" value="Lambda_DNA-bd_dom_sf"/>
</dbReference>
<evidence type="ECO:0000313" key="4">
    <source>
        <dbReference type="Proteomes" id="UP000051679"/>
    </source>
</evidence>
<feature type="transmembrane region" description="Helical" evidence="1">
    <location>
        <begin position="12"/>
        <end position="31"/>
    </location>
</feature>
<evidence type="ECO:0000313" key="3">
    <source>
        <dbReference type="EMBL" id="KRM55488.1"/>
    </source>
</evidence>
<gene>
    <name evidence="3" type="ORF">FC18_GL001275</name>
</gene>
<organism evidence="3 4">
    <name type="scientific">Lacticaseibacillus sharpeae JCM 1186 = DSM 20505</name>
    <dbReference type="NCBI Taxonomy" id="1291052"/>
    <lineage>
        <taxon>Bacteria</taxon>
        <taxon>Bacillati</taxon>
        <taxon>Bacillota</taxon>
        <taxon>Bacilli</taxon>
        <taxon>Lactobacillales</taxon>
        <taxon>Lactobacillaceae</taxon>
        <taxon>Lacticaseibacillus</taxon>
    </lineage>
</organism>
<dbReference type="Gene3D" id="1.10.260.40">
    <property type="entry name" value="lambda repressor-like DNA-binding domains"/>
    <property type="match status" value="1"/>
</dbReference>
<feature type="domain" description="HTH cro/C1-type" evidence="2">
    <location>
        <begin position="83"/>
        <end position="136"/>
    </location>
</feature>
<evidence type="ECO:0000256" key="1">
    <source>
        <dbReference type="SAM" id="Phobius"/>
    </source>
</evidence>
<dbReference type="AlphaFoldDB" id="A0A0R1ZKI7"/>
<dbReference type="PANTHER" id="PTHR37038:SF12">
    <property type="entry name" value="TRANSCRIPTIONAL REGULATOR"/>
    <property type="match status" value="1"/>
</dbReference>
<comment type="caution">
    <text evidence="3">The sequence shown here is derived from an EMBL/GenBank/DDBJ whole genome shotgun (WGS) entry which is preliminary data.</text>
</comment>
<keyword evidence="4" id="KW-1185">Reference proteome</keyword>
<dbReference type="PANTHER" id="PTHR37038">
    <property type="entry name" value="TRANSCRIPTIONAL REGULATOR-RELATED"/>
    <property type="match status" value="1"/>
</dbReference>
<dbReference type="SMART" id="SM00530">
    <property type="entry name" value="HTH_XRE"/>
    <property type="match status" value="1"/>
</dbReference>
<evidence type="ECO:0000259" key="2">
    <source>
        <dbReference type="PROSITE" id="PS50943"/>
    </source>
</evidence>
<name>A0A0R1ZKI7_9LACO</name>
<accession>A0A0R1ZKI7</accession>